<gene>
    <name evidence="1" type="ORF">S03H2_18216</name>
</gene>
<dbReference type="PANTHER" id="PTHR42280:SF1">
    <property type="entry name" value="CITG FAMILY PROTEIN"/>
    <property type="match status" value="1"/>
</dbReference>
<dbReference type="GO" id="GO:0046917">
    <property type="term" value="F:triphosphoribosyl-dephospho-CoA synthase activity"/>
    <property type="evidence" value="ECO:0007669"/>
    <property type="project" value="InterPro"/>
</dbReference>
<name>X1EWY9_9ZZZZ</name>
<proteinExistence type="predicted"/>
<dbReference type="Pfam" id="PF01874">
    <property type="entry name" value="CitG"/>
    <property type="match status" value="1"/>
</dbReference>
<evidence type="ECO:0008006" key="2">
    <source>
        <dbReference type="Google" id="ProtNLM"/>
    </source>
</evidence>
<dbReference type="InterPro" id="IPR002736">
    <property type="entry name" value="CitG"/>
</dbReference>
<organism evidence="1">
    <name type="scientific">marine sediment metagenome</name>
    <dbReference type="NCBI Taxonomy" id="412755"/>
    <lineage>
        <taxon>unclassified sequences</taxon>
        <taxon>metagenomes</taxon>
        <taxon>ecological metagenomes</taxon>
    </lineage>
</organism>
<accession>X1EWY9</accession>
<reference evidence="1" key="1">
    <citation type="journal article" date="2014" name="Front. Microbiol.">
        <title>High frequency of phylogenetically diverse reductive dehalogenase-homologous genes in deep subseafloor sedimentary metagenomes.</title>
        <authorList>
            <person name="Kawai M."/>
            <person name="Futagami T."/>
            <person name="Toyoda A."/>
            <person name="Takaki Y."/>
            <person name="Nishi S."/>
            <person name="Hori S."/>
            <person name="Arai W."/>
            <person name="Tsubouchi T."/>
            <person name="Morono Y."/>
            <person name="Uchiyama I."/>
            <person name="Ito T."/>
            <person name="Fujiyama A."/>
            <person name="Inagaki F."/>
            <person name="Takami H."/>
        </authorList>
    </citation>
    <scope>NUCLEOTIDE SEQUENCE</scope>
    <source>
        <strain evidence="1">Expedition CK06-06</strain>
    </source>
</reference>
<dbReference type="Gene3D" id="1.10.4200.10">
    <property type="entry name" value="Triphosphoribosyl-dephospho-CoA protein"/>
    <property type="match status" value="1"/>
</dbReference>
<sequence>TTDDCTHLTAALTKFVSDRILPSDKVDDNFNSFLEVHQHERTNLYEFTKFYEERDVIFYELSHKYHSTIKYGYSTFVKVYEETSNFKKSIIQTYVTLLAEKKDTHVAKRFGNEVATKINKNAKSIIKQGGIFTIQGKQKINELDSYLRTSHSRVINPGSTADLTATTIFLALLQGYRP</sequence>
<evidence type="ECO:0000313" key="1">
    <source>
        <dbReference type="EMBL" id="GAH37067.1"/>
    </source>
</evidence>
<dbReference type="EMBL" id="BARU01009443">
    <property type="protein sequence ID" value="GAH37067.1"/>
    <property type="molecule type" value="Genomic_DNA"/>
</dbReference>
<dbReference type="GO" id="GO:0005524">
    <property type="term" value="F:ATP binding"/>
    <property type="evidence" value="ECO:0007669"/>
    <property type="project" value="InterPro"/>
</dbReference>
<feature type="non-terminal residue" evidence="1">
    <location>
        <position position="1"/>
    </location>
</feature>
<dbReference type="AlphaFoldDB" id="X1EWY9"/>
<comment type="caution">
    <text evidence="1">The sequence shown here is derived from an EMBL/GenBank/DDBJ whole genome shotgun (WGS) entry which is preliminary data.</text>
</comment>
<protein>
    <recommendedName>
        <fullName evidence="2">Triphosphoribosyl-dephospho-CoA synthase</fullName>
    </recommendedName>
</protein>
<dbReference type="PANTHER" id="PTHR42280">
    <property type="entry name" value="CITG FAMILY PROTEIN"/>
    <property type="match status" value="1"/>
</dbReference>